<keyword evidence="3" id="KW-1185">Reference proteome</keyword>
<reference evidence="2 3" key="1">
    <citation type="submission" date="2019-03" db="EMBL/GenBank/DDBJ databases">
        <title>First draft genome of Liparis tanakae, snailfish: a comprehensive survey of snailfish specific genes.</title>
        <authorList>
            <person name="Kim W."/>
            <person name="Song I."/>
            <person name="Jeong J.-H."/>
            <person name="Kim D."/>
            <person name="Kim S."/>
            <person name="Ryu S."/>
            <person name="Song J.Y."/>
            <person name="Lee S.K."/>
        </authorList>
    </citation>
    <scope>NUCLEOTIDE SEQUENCE [LARGE SCALE GENOMIC DNA]</scope>
    <source>
        <tissue evidence="2">Muscle</tissue>
    </source>
</reference>
<dbReference type="EMBL" id="SRLO01000266">
    <property type="protein sequence ID" value="TNN63815.1"/>
    <property type="molecule type" value="Genomic_DNA"/>
</dbReference>
<protein>
    <submittedName>
        <fullName evidence="2">Uncharacterized protein</fullName>
    </submittedName>
</protein>
<gene>
    <name evidence="2" type="ORF">EYF80_026017</name>
</gene>
<evidence type="ECO:0000256" key="1">
    <source>
        <dbReference type="SAM" id="MobiDB-lite"/>
    </source>
</evidence>
<evidence type="ECO:0000313" key="3">
    <source>
        <dbReference type="Proteomes" id="UP000314294"/>
    </source>
</evidence>
<proteinExistence type="predicted"/>
<feature type="compositionally biased region" description="Basic and acidic residues" evidence="1">
    <location>
        <begin position="30"/>
        <end position="50"/>
    </location>
</feature>
<dbReference type="AlphaFoldDB" id="A0A4Z2HEU0"/>
<name>A0A4Z2HEU0_9TELE</name>
<organism evidence="2 3">
    <name type="scientific">Liparis tanakae</name>
    <name type="common">Tanaka's snailfish</name>
    <dbReference type="NCBI Taxonomy" id="230148"/>
    <lineage>
        <taxon>Eukaryota</taxon>
        <taxon>Metazoa</taxon>
        <taxon>Chordata</taxon>
        <taxon>Craniata</taxon>
        <taxon>Vertebrata</taxon>
        <taxon>Euteleostomi</taxon>
        <taxon>Actinopterygii</taxon>
        <taxon>Neopterygii</taxon>
        <taxon>Teleostei</taxon>
        <taxon>Neoteleostei</taxon>
        <taxon>Acanthomorphata</taxon>
        <taxon>Eupercaria</taxon>
        <taxon>Perciformes</taxon>
        <taxon>Cottioidei</taxon>
        <taxon>Cottales</taxon>
        <taxon>Liparidae</taxon>
        <taxon>Liparis</taxon>
    </lineage>
</organism>
<dbReference type="Proteomes" id="UP000314294">
    <property type="component" value="Unassembled WGS sequence"/>
</dbReference>
<comment type="caution">
    <text evidence="2">The sequence shown here is derived from an EMBL/GenBank/DDBJ whole genome shotgun (WGS) entry which is preliminary data.</text>
</comment>
<evidence type="ECO:0000313" key="2">
    <source>
        <dbReference type="EMBL" id="TNN63815.1"/>
    </source>
</evidence>
<feature type="region of interest" description="Disordered" evidence="1">
    <location>
        <begin position="1"/>
        <end position="51"/>
    </location>
</feature>
<sequence>MDGERNEPLTSGAPGPEPPCGVTGDSSFETDAKRPEREQRAACRKGKETPDVSLLDLPLHPRAKSARVAGAMTRKYKLLKSGVFR</sequence>
<accession>A0A4Z2HEU0</accession>